<accession>A0ABU1I5H7</accession>
<dbReference type="PROSITE" id="PS51257">
    <property type="entry name" value="PROKAR_LIPOPROTEIN"/>
    <property type="match status" value="1"/>
</dbReference>
<feature type="transmembrane region" description="Helical" evidence="1">
    <location>
        <begin position="20"/>
        <end position="40"/>
    </location>
</feature>
<evidence type="ECO:0000313" key="2">
    <source>
        <dbReference type="EMBL" id="MDR6212474.1"/>
    </source>
</evidence>
<keyword evidence="1" id="KW-0472">Membrane</keyword>
<evidence type="ECO:0008006" key="4">
    <source>
        <dbReference type="Google" id="ProtNLM"/>
    </source>
</evidence>
<keyword evidence="1" id="KW-0812">Transmembrane</keyword>
<keyword evidence="1" id="KW-1133">Transmembrane helix</keyword>
<gene>
    <name evidence="2" type="ORF">QE399_000163</name>
</gene>
<comment type="caution">
    <text evidence="2">The sequence shown here is derived from an EMBL/GenBank/DDBJ whole genome shotgun (WGS) entry which is preliminary data.</text>
</comment>
<dbReference type="Pfam" id="PF19795">
    <property type="entry name" value="DUF6279"/>
    <property type="match status" value="1"/>
</dbReference>
<evidence type="ECO:0000256" key="1">
    <source>
        <dbReference type="SAM" id="Phobius"/>
    </source>
</evidence>
<dbReference type="RefSeq" id="WP_309825425.1">
    <property type="nucleotide sequence ID" value="NZ_JAVIZX010000001.1"/>
</dbReference>
<proteinExistence type="predicted"/>
<evidence type="ECO:0000313" key="3">
    <source>
        <dbReference type="Proteomes" id="UP001267710"/>
    </source>
</evidence>
<reference evidence="2 3" key="1">
    <citation type="submission" date="2023-08" db="EMBL/GenBank/DDBJ databases">
        <title>Functional and genomic diversity of the sorghum phyllosphere microbiome.</title>
        <authorList>
            <person name="Shade A."/>
        </authorList>
    </citation>
    <scope>NUCLEOTIDE SEQUENCE [LARGE SCALE GENOMIC DNA]</scope>
    <source>
        <strain evidence="2 3">SORGH_AS_0335</strain>
    </source>
</reference>
<keyword evidence="3" id="KW-1185">Reference proteome</keyword>
<dbReference type="EMBL" id="JAVIZX010000001">
    <property type="protein sequence ID" value="MDR6212474.1"/>
    <property type="molecule type" value="Genomic_DNA"/>
</dbReference>
<sequence>MEKIMRESSRVASWRKRAQLVGASLVVIALVGCTVVRLAYNQAPTWVSMWIDNYADLDEEQAPRVRDAIGAWFRWHRVTQLPEYASMLARMQAQVMDNTTDAALCRWEHEIRGRAEAALAQAVAPATELVMTLKPEQLRHIEKRFERSNKEFRKEHLQPDLEDRREERESRSIEWLEKLYGRLNDTQRERISKALVASPYDAEVWHQERLARQLKRSKRCAS</sequence>
<organism evidence="2 3">
    <name type="scientific">Paracidovorax wautersii</name>
    <dbReference type="NCBI Taxonomy" id="1177982"/>
    <lineage>
        <taxon>Bacteria</taxon>
        <taxon>Pseudomonadati</taxon>
        <taxon>Pseudomonadota</taxon>
        <taxon>Betaproteobacteria</taxon>
        <taxon>Burkholderiales</taxon>
        <taxon>Comamonadaceae</taxon>
        <taxon>Paracidovorax</taxon>
    </lineage>
</organism>
<name>A0ABU1I5H7_9BURK</name>
<dbReference type="Proteomes" id="UP001267710">
    <property type="component" value="Unassembled WGS sequence"/>
</dbReference>
<protein>
    <recommendedName>
        <fullName evidence="4">Lipoprotein</fullName>
    </recommendedName>
</protein>